<feature type="transmembrane region" description="Helical" evidence="1">
    <location>
        <begin position="51"/>
        <end position="69"/>
    </location>
</feature>
<name>A0ABU2DJG2_ACHAE</name>
<keyword evidence="1" id="KW-0472">Membrane</keyword>
<dbReference type="Pfam" id="PF04956">
    <property type="entry name" value="TrbC"/>
    <property type="match status" value="1"/>
</dbReference>
<evidence type="ECO:0000313" key="3">
    <source>
        <dbReference type="Proteomes" id="UP001264156"/>
    </source>
</evidence>
<dbReference type="Proteomes" id="UP001264156">
    <property type="component" value="Unassembled WGS sequence"/>
</dbReference>
<keyword evidence="1" id="KW-1133">Transmembrane helix</keyword>
<protein>
    <submittedName>
        <fullName evidence="2">TrbC/VirB2 family protein</fullName>
    </submittedName>
</protein>
<dbReference type="RefSeq" id="WP_310535534.1">
    <property type="nucleotide sequence ID" value="NZ_JAVKVN010000010.1"/>
</dbReference>
<proteinExistence type="predicted"/>
<organism evidence="2 3">
    <name type="scientific">Achromobacter aegrifaciens</name>
    <dbReference type="NCBI Taxonomy" id="1287736"/>
    <lineage>
        <taxon>Bacteria</taxon>
        <taxon>Pseudomonadati</taxon>
        <taxon>Pseudomonadota</taxon>
        <taxon>Betaproteobacteria</taxon>
        <taxon>Burkholderiales</taxon>
        <taxon>Alcaligenaceae</taxon>
        <taxon>Achromobacter</taxon>
    </lineage>
</organism>
<reference evidence="3" key="1">
    <citation type="submission" date="2023-07" db="EMBL/GenBank/DDBJ databases">
        <title>Glyphosate-induced phosphonatase operons in soil bacteria of genus Achromobacter.</title>
        <authorList>
            <person name="Epiktetov D.O."/>
            <person name="Sviridov A.V."/>
            <person name="Tarlachkov S.V."/>
            <person name="Shushkova T.V."/>
            <person name="Toropygin I.Y."/>
            <person name="Leontievsky A."/>
        </authorList>
    </citation>
    <scope>NUCLEOTIDE SEQUENCE [LARGE SCALE GENOMIC DNA]</scope>
    <source>
        <strain evidence="3">Kg 16</strain>
    </source>
</reference>
<keyword evidence="3" id="KW-1185">Reference proteome</keyword>
<dbReference type="EMBL" id="JAVKVN010000010">
    <property type="protein sequence ID" value="MDR7948271.1"/>
    <property type="molecule type" value="Genomic_DNA"/>
</dbReference>
<feature type="transmembrane region" description="Helical" evidence="1">
    <location>
        <begin position="81"/>
        <end position="100"/>
    </location>
</feature>
<gene>
    <name evidence="2" type="ORF">RIU57_24345</name>
</gene>
<keyword evidence="1" id="KW-0812">Transmembrane</keyword>
<dbReference type="InterPro" id="IPR007039">
    <property type="entry name" value="TrbC/VirB2"/>
</dbReference>
<comment type="caution">
    <text evidence="2">The sequence shown here is derived from an EMBL/GenBank/DDBJ whole genome shotgun (WGS) entry which is preliminary data.</text>
</comment>
<evidence type="ECO:0000256" key="1">
    <source>
        <dbReference type="SAM" id="Phobius"/>
    </source>
</evidence>
<accession>A0ABU2DJG2</accession>
<sequence>MQIAARPFSRSLSLAANVAVFALMLLHPDLAMAQLAKVTQAADTLRDWLWVLIPVAALIIAGVLGLLYSMEVIRKDTLIQWAGGVIFAGALAGGIIKLFFTA</sequence>
<evidence type="ECO:0000313" key="2">
    <source>
        <dbReference type="EMBL" id="MDR7948271.1"/>
    </source>
</evidence>